<dbReference type="Pfam" id="PF13855">
    <property type="entry name" value="LRR_8"/>
    <property type="match status" value="1"/>
</dbReference>
<dbReference type="SUPFAM" id="SSF52058">
    <property type="entry name" value="L domain-like"/>
    <property type="match status" value="1"/>
</dbReference>
<evidence type="ECO:0000256" key="1">
    <source>
        <dbReference type="ARBA" id="ARBA00022614"/>
    </source>
</evidence>
<dbReference type="SMART" id="SM00364">
    <property type="entry name" value="LRR_BAC"/>
    <property type="match status" value="5"/>
</dbReference>
<name>A0A6S6RZR2_9BACT</name>
<proteinExistence type="predicted"/>
<dbReference type="PROSITE" id="PS51450">
    <property type="entry name" value="LRR"/>
    <property type="match status" value="3"/>
</dbReference>
<organism evidence="3">
    <name type="scientific">uncultured Aureispira sp</name>
    <dbReference type="NCBI Taxonomy" id="1331704"/>
    <lineage>
        <taxon>Bacteria</taxon>
        <taxon>Pseudomonadati</taxon>
        <taxon>Bacteroidota</taxon>
        <taxon>Saprospiria</taxon>
        <taxon>Saprospirales</taxon>
        <taxon>Saprospiraceae</taxon>
        <taxon>Aureispira</taxon>
        <taxon>environmental samples</taxon>
    </lineage>
</organism>
<keyword evidence="2" id="KW-0677">Repeat</keyword>
<dbReference type="InterPro" id="IPR050216">
    <property type="entry name" value="LRR_domain-containing"/>
</dbReference>
<reference evidence="3" key="1">
    <citation type="submission" date="2020-01" db="EMBL/GenBank/DDBJ databases">
        <authorList>
            <person name="Meier V. D."/>
            <person name="Meier V D."/>
        </authorList>
    </citation>
    <scope>NUCLEOTIDE SEQUENCE</scope>
    <source>
        <strain evidence="3">HLG_WM_MAG_10</strain>
    </source>
</reference>
<dbReference type="InterPro" id="IPR032675">
    <property type="entry name" value="LRR_dom_sf"/>
</dbReference>
<dbReference type="AlphaFoldDB" id="A0A6S6RZR2"/>
<dbReference type="SMART" id="SM00369">
    <property type="entry name" value="LRR_TYP"/>
    <property type="match status" value="5"/>
</dbReference>
<keyword evidence="1" id="KW-0433">Leucine-rich repeat</keyword>
<evidence type="ECO:0000313" key="3">
    <source>
        <dbReference type="EMBL" id="CAA6799311.1"/>
    </source>
</evidence>
<dbReference type="GO" id="GO:0005737">
    <property type="term" value="C:cytoplasm"/>
    <property type="evidence" value="ECO:0007669"/>
    <property type="project" value="TreeGrafter"/>
</dbReference>
<dbReference type="InterPro" id="IPR001611">
    <property type="entry name" value="Leu-rich_rpt"/>
</dbReference>
<accession>A0A6S6RZR2</accession>
<dbReference type="EMBL" id="CACVAQ010000027">
    <property type="protein sequence ID" value="CAA6799311.1"/>
    <property type="molecule type" value="Genomic_DNA"/>
</dbReference>
<dbReference type="PRINTS" id="PR00019">
    <property type="entry name" value="LEURICHRPT"/>
</dbReference>
<dbReference type="Gene3D" id="3.80.10.10">
    <property type="entry name" value="Ribonuclease Inhibitor"/>
    <property type="match status" value="2"/>
</dbReference>
<dbReference type="PANTHER" id="PTHR48051:SF1">
    <property type="entry name" value="RAS SUPPRESSOR PROTEIN 1"/>
    <property type="match status" value="1"/>
</dbReference>
<gene>
    <name evidence="3" type="ORF">HELGO_WM29178</name>
</gene>
<evidence type="ECO:0000256" key="2">
    <source>
        <dbReference type="ARBA" id="ARBA00022737"/>
    </source>
</evidence>
<dbReference type="InterPro" id="IPR003591">
    <property type="entry name" value="Leu-rich_rpt_typical-subtyp"/>
</dbReference>
<protein>
    <submittedName>
        <fullName evidence="3">Uncharacterized protein</fullName>
    </submittedName>
</protein>
<dbReference type="PANTHER" id="PTHR48051">
    <property type="match status" value="1"/>
</dbReference>
<sequence>MPDEYFYKEIEYLYSNQELRAIPEEVLKQADWVCQLLDLSSNKIEALEDSIGGFKELRQLDLSNNQLESLPDSFSALQNLEVLNLANNQLHHFPIVLTKLPKLKTLNLKGNAIQSLPSEIAKLQSLNYLEIGFNRLKSLPQELAKIQGLKTLICTSNRFNAFPEVLLEMEQLQDVKQLDLEFGLKLPTRRLDLLFKVLRHLRKQKANLKTKKAAFEILFTETCSQERTAVLPLLLVNYVTFSQAVRTYIVNSYSSPLIEGSIISILGATEWMDVEELDDSKILINEVSSATTHIVLGRTIRKQSLALLTEGLFFVSEKEVLAFLSPKQPADWLKEHHHKLLELLMSSQNENIELALQLSKNNALLDDMLTELLMAYMAVDVGNTSLRSSIKEVFYRRIPDFEQLTLPSASFQFYTPNKTEHYIFQGIKNITNQTNCWDGLKIAHRLFEEHGVAYTYILEYCSVAEGAHWLKRFVNGDTITLSSLPKLSRLPKSIPCFSGIRRLNLRACNFRQFPDVNLLLQLPNLEEIDLRENPISFIPRDLFELISDYRIYLSK</sequence>